<dbReference type="SUPFAM" id="SSF52266">
    <property type="entry name" value="SGNH hydrolase"/>
    <property type="match status" value="1"/>
</dbReference>
<protein>
    <submittedName>
        <fullName evidence="3">Uncharacterized LOC105926799</fullName>
    </submittedName>
</protein>
<dbReference type="GeneTree" id="ENSGT00940000177074"/>
<evidence type="ECO:0000313" key="3">
    <source>
        <dbReference type="Ensembl" id="ENSFHEP00000017834.1"/>
    </source>
</evidence>
<reference evidence="3" key="1">
    <citation type="submission" date="2025-08" db="UniProtKB">
        <authorList>
            <consortium name="Ensembl"/>
        </authorList>
    </citation>
    <scope>IDENTIFICATION</scope>
</reference>
<evidence type="ECO:0000256" key="1">
    <source>
        <dbReference type="SAM" id="MobiDB-lite"/>
    </source>
</evidence>
<feature type="transmembrane region" description="Helical" evidence="2">
    <location>
        <begin position="12"/>
        <end position="31"/>
    </location>
</feature>
<keyword evidence="4" id="KW-1185">Reference proteome</keyword>
<evidence type="ECO:0000313" key="4">
    <source>
        <dbReference type="Proteomes" id="UP000265000"/>
    </source>
</evidence>
<organism evidence="3 4">
    <name type="scientific">Fundulus heteroclitus</name>
    <name type="common">Killifish</name>
    <name type="synonym">Mummichog</name>
    <dbReference type="NCBI Taxonomy" id="8078"/>
    <lineage>
        <taxon>Eukaryota</taxon>
        <taxon>Metazoa</taxon>
        <taxon>Chordata</taxon>
        <taxon>Craniata</taxon>
        <taxon>Vertebrata</taxon>
        <taxon>Euteleostomi</taxon>
        <taxon>Actinopterygii</taxon>
        <taxon>Neopterygii</taxon>
        <taxon>Teleostei</taxon>
        <taxon>Neoteleostei</taxon>
        <taxon>Acanthomorphata</taxon>
        <taxon>Ovalentaria</taxon>
        <taxon>Atherinomorphae</taxon>
        <taxon>Cyprinodontiformes</taxon>
        <taxon>Fundulidae</taxon>
        <taxon>Fundulus</taxon>
    </lineage>
</organism>
<dbReference type="Proteomes" id="UP000265000">
    <property type="component" value="Unplaced"/>
</dbReference>
<feature type="region of interest" description="Disordered" evidence="1">
    <location>
        <begin position="55"/>
        <end position="74"/>
    </location>
</feature>
<dbReference type="AlphaFoldDB" id="A0A3Q2PX21"/>
<dbReference type="STRING" id="8078.ENSFHEP00000017834"/>
<feature type="transmembrane region" description="Helical" evidence="2">
    <location>
        <begin position="421"/>
        <end position="439"/>
    </location>
</feature>
<keyword evidence="2" id="KW-1133">Transmembrane helix</keyword>
<reference evidence="3" key="2">
    <citation type="submission" date="2025-09" db="UniProtKB">
        <authorList>
            <consortium name="Ensembl"/>
        </authorList>
    </citation>
    <scope>IDENTIFICATION</scope>
</reference>
<accession>A0A3Q2PX21</accession>
<sequence length="443" mass="49485">MNYIYELLSSNYIAVFFSSVTITVTVGSFGLTTPPPNPQSPTQSPEKKTCAMVCQEEPRGPSTPLGSRRGTGHRHRVMQWGYSRVTRRRRKFVLLAEAPEKKFALLVGDSHLRAIVDGFVTMPGSTFSLGVLSSPGASADELRREVLDAVLPRTPDVICLLAPSNNLSSSRTFQEAGRDFDSLLRTVSNLCANVVVLDFPPRLVVEESEQALLRQEYSCVAIKRSVRYLPVTEHFPLSHLDLWSKDGVHLSDTPGMEVLAELLWAAISSQLEFSAPVSASLPLLVVDGKVPARSASDPFPCQKTLHNVQGGDGSPRSTLRTVDQELYLLDLSIPLNQVWYSPKVLKDMDRYLHLLQEGRSARRCSVPNPSKQRPQEQVRNLLSLIYNCRNYFKLFSLTLNDTECRGLIWKNINGVSPSCPVFVAFLSLIVSFVVNWRYIDKLY</sequence>
<dbReference type="InterPro" id="IPR036514">
    <property type="entry name" value="SGNH_hydro_sf"/>
</dbReference>
<evidence type="ECO:0000256" key="2">
    <source>
        <dbReference type="SAM" id="Phobius"/>
    </source>
</evidence>
<keyword evidence="2" id="KW-0472">Membrane</keyword>
<keyword evidence="2" id="KW-0812">Transmembrane</keyword>
<dbReference type="Gene3D" id="3.40.50.1110">
    <property type="entry name" value="SGNH hydrolase"/>
    <property type="match status" value="1"/>
</dbReference>
<dbReference type="Ensembl" id="ENSFHET00000026637.1">
    <property type="protein sequence ID" value="ENSFHEP00000017834.1"/>
    <property type="gene ID" value="ENSFHEG00000019648.1"/>
</dbReference>
<proteinExistence type="predicted"/>
<name>A0A3Q2PX21_FUNHE</name>